<proteinExistence type="inferred from homology"/>
<dbReference type="InterPro" id="IPR026569">
    <property type="entry name" value="Ribosomal_bL28"/>
</dbReference>
<dbReference type="InterPro" id="IPR037147">
    <property type="entry name" value="Ribosomal_bL28_sf"/>
</dbReference>
<comment type="similarity">
    <text evidence="1">Belongs to the bacterial ribosomal protein bL28 family.</text>
</comment>
<evidence type="ECO:0000256" key="2">
    <source>
        <dbReference type="ARBA" id="ARBA00022980"/>
    </source>
</evidence>
<dbReference type="Pfam" id="PF00830">
    <property type="entry name" value="Ribosomal_L28"/>
    <property type="match status" value="1"/>
</dbReference>
<reference evidence="4 5" key="1">
    <citation type="submission" date="2017-08" db="EMBL/GenBank/DDBJ databases">
        <title>Mechanisms for carbon and nitrogen cycling indicate functional differentiation within the Candidate Phyla Radiation.</title>
        <authorList>
            <person name="Danczak R.E."/>
            <person name="Johnston M.D."/>
            <person name="Kenah C."/>
            <person name="Slattery M."/>
            <person name="Wrighton K.C."/>
            <person name="Wilkins M.J."/>
        </authorList>
    </citation>
    <scope>NUCLEOTIDE SEQUENCE [LARGE SCALE GENOMIC DNA]</scope>
    <source>
        <strain evidence="4">Gr01-1014_85</strain>
    </source>
</reference>
<dbReference type="GO" id="GO:0005840">
    <property type="term" value="C:ribosome"/>
    <property type="evidence" value="ECO:0007669"/>
    <property type="project" value="UniProtKB-KW"/>
</dbReference>
<keyword evidence="2" id="KW-0689">Ribosomal protein</keyword>
<dbReference type="InterPro" id="IPR034704">
    <property type="entry name" value="Ribosomal_bL28/bL31-like_sf"/>
</dbReference>
<comment type="caution">
    <text evidence="4">The sequence shown here is derived from an EMBL/GenBank/DDBJ whole genome shotgun (WGS) entry which is preliminary data.</text>
</comment>
<name>A0A554JDW6_9BACT</name>
<dbReference type="EMBL" id="VMFD01000004">
    <property type="protein sequence ID" value="TSC66509.1"/>
    <property type="molecule type" value="Genomic_DNA"/>
</dbReference>
<sequence length="78" mass="8772">MKLHPFSERDICAICGKHPQMAYNRPHSQHKTKKIVRPNLTKFMGAVLICAKCRKAMLKPESTRPVRRSTVATSTPAA</sequence>
<dbReference type="Gene3D" id="2.30.170.40">
    <property type="entry name" value="Ribosomal protein L28/L24"/>
    <property type="match status" value="1"/>
</dbReference>
<evidence type="ECO:0000313" key="5">
    <source>
        <dbReference type="Proteomes" id="UP000316253"/>
    </source>
</evidence>
<gene>
    <name evidence="4" type="ORF">CEO22_76</name>
</gene>
<dbReference type="AlphaFoldDB" id="A0A554JDW6"/>
<evidence type="ECO:0000256" key="3">
    <source>
        <dbReference type="ARBA" id="ARBA00023274"/>
    </source>
</evidence>
<protein>
    <recommendedName>
        <fullName evidence="6">50S ribosomal protein L28</fullName>
    </recommendedName>
</protein>
<dbReference type="GO" id="GO:1990904">
    <property type="term" value="C:ribonucleoprotein complex"/>
    <property type="evidence" value="ECO:0007669"/>
    <property type="project" value="UniProtKB-KW"/>
</dbReference>
<organism evidence="4 5">
    <name type="scientific">Candidatus Berkelbacteria bacterium Gr01-1014_85</name>
    <dbReference type="NCBI Taxonomy" id="2017150"/>
    <lineage>
        <taxon>Bacteria</taxon>
        <taxon>Candidatus Berkelbacteria</taxon>
    </lineage>
</organism>
<dbReference type="Proteomes" id="UP000316253">
    <property type="component" value="Unassembled WGS sequence"/>
</dbReference>
<evidence type="ECO:0000256" key="1">
    <source>
        <dbReference type="ARBA" id="ARBA00008760"/>
    </source>
</evidence>
<dbReference type="GO" id="GO:0003735">
    <property type="term" value="F:structural constituent of ribosome"/>
    <property type="evidence" value="ECO:0007669"/>
    <property type="project" value="InterPro"/>
</dbReference>
<dbReference type="SUPFAM" id="SSF143800">
    <property type="entry name" value="L28p-like"/>
    <property type="match status" value="1"/>
</dbReference>
<accession>A0A554JDW6</accession>
<evidence type="ECO:0008006" key="6">
    <source>
        <dbReference type="Google" id="ProtNLM"/>
    </source>
</evidence>
<evidence type="ECO:0000313" key="4">
    <source>
        <dbReference type="EMBL" id="TSC66509.1"/>
    </source>
</evidence>
<keyword evidence="3" id="KW-0687">Ribonucleoprotein</keyword>